<evidence type="ECO:0000313" key="7">
    <source>
        <dbReference type="EMBL" id="MBB3701968.1"/>
    </source>
</evidence>
<dbReference type="PANTHER" id="PTHR23291">
    <property type="entry name" value="BAX INHIBITOR-RELATED"/>
    <property type="match status" value="1"/>
</dbReference>
<evidence type="ECO:0000256" key="5">
    <source>
        <dbReference type="ARBA" id="ARBA00023136"/>
    </source>
</evidence>
<dbReference type="GO" id="GO:0005886">
    <property type="term" value="C:plasma membrane"/>
    <property type="evidence" value="ECO:0007669"/>
    <property type="project" value="TreeGrafter"/>
</dbReference>
<comment type="subcellular location">
    <subcellularLocation>
        <location evidence="1">Membrane</location>
        <topology evidence="1">Multi-pass membrane protein</topology>
    </subcellularLocation>
</comment>
<feature type="transmembrane region" description="Helical" evidence="6">
    <location>
        <begin position="80"/>
        <end position="104"/>
    </location>
</feature>
<feature type="transmembrane region" description="Helical" evidence="6">
    <location>
        <begin position="142"/>
        <end position="160"/>
    </location>
</feature>
<feature type="transmembrane region" description="Helical" evidence="6">
    <location>
        <begin position="205"/>
        <end position="225"/>
    </location>
</feature>
<feature type="transmembrane region" description="Helical" evidence="6">
    <location>
        <begin position="56"/>
        <end position="73"/>
    </location>
</feature>
<evidence type="ECO:0000256" key="6">
    <source>
        <dbReference type="RuleBase" id="RU004379"/>
    </source>
</evidence>
<feature type="transmembrane region" description="Helical" evidence="6">
    <location>
        <begin position="110"/>
        <end position="130"/>
    </location>
</feature>
<dbReference type="AlphaFoldDB" id="A0A7W5UIF1"/>
<dbReference type="Pfam" id="PF01027">
    <property type="entry name" value="Bax1-I"/>
    <property type="match status" value="1"/>
</dbReference>
<evidence type="ECO:0000256" key="4">
    <source>
        <dbReference type="ARBA" id="ARBA00022989"/>
    </source>
</evidence>
<comment type="caution">
    <text evidence="7">The sequence shown here is derived from an EMBL/GenBank/DDBJ whole genome shotgun (WGS) entry which is preliminary data.</text>
</comment>
<dbReference type="RefSeq" id="WP_183694256.1">
    <property type="nucleotide sequence ID" value="NZ_JACICA010000001.1"/>
</dbReference>
<keyword evidence="5 6" id="KW-0472">Membrane</keyword>
<dbReference type="PANTHER" id="PTHR23291:SF50">
    <property type="entry name" value="PROTEIN LIFEGUARD 4"/>
    <property type="match status" value="1"/>
</dbReference>
<dbReference type="Proteomes" id="UP000541425">
    <property type="component" value="Unassembled WGS sequence"/>
</dbReference>
<name>A0A7W5UIF1_9BACT</name>
<keyword evidence="4 6" id="KW-1133">Transmembrane helix</keyword>
<organism evidence="7 8">
    <name type="scientific">Alloprevotella rava</name>
    <dbReference type="NCBI Taxonomy" id="671218"/>
    <lineage>
        <taxon>Bacteria</taxon>
        <taxon>Pseudomonadati</taxon>
        <taxon>Bacteroidota</taxon>
        <taxon>Bacteroidia</taxon>
        <taxon>Bacteroidales</taxon>
        <taxon>Prevotellaceae</taxon>
        <taxon>Alloprevotella</taxon>
    </lineage>
</organism>
<evidence type="ECO:0008006" key="9">
    <source>
        <dbReference type="Google" id="ProtNLM"/>
    </source>
</evidence>
<evidence type="ECO:0000256" key="1">
    <source>
        <dbReference type="ARBA" id="ARBA00004141"/>
    </source>
</evidence>
<proteinExistence type="inferred from homology"/>
<gene>
    <name evidence="7" type="ORF">FHS60_000410</name>
</gene>
<protein>
    <recommendedName>
        <fullName evidence="9">Bax inhibitor-1/YccA family protein</fullName>
    </recommendedName>
</protein>
<dbReference type="CDD" id="cd10432">
    <property type="entry name" value="BI-1-like_bacterial"/>
    <property type="match status" value="1"/>
</dbReference>
<dbReference type="InterPro" id="IPR006214">
    <property type="entry name" value="Bax_inhibitor_1-related"/>
</dbReference>
<reference evidence="7 8" key="1">
    <citation type="submission" date="2020-08" db="EMBL/GenBank/DDBJ databases">
        <title>Genomic Encyclopedia of Type Strains, Phase IV (KMG-IV): sequencing the most valuable type-strain genomes for metagenomic binning, comparative biology and taxonomic classification.</title>
        <authorList>
            <person name="Goeker M."/>
        </authorList>
    </citation>
    <scope>NUCLEOTIDE SEQUENCE [LARGE SCALE GENOMIC DNA]</scope>
    <source>
        <strain evidence="7 8">DSM 22548</strain>
    </source>
</reference>
<feature type="transmembrane region" description="Helical" evidence="6">
    <location>
        <begin position="166"/>
        <end position="184"/>
    </location>
</feature>
<evidence type="ECO:0000313" key="8">
    <source>
        <dbReference type="Proteomes" id="UP000541425"/>
    </source>
</evidence>
<comment type="similarity">
    <text evidence="2 6">Belongs to the BI1 family.</text>
</comment>
<accession>A0A7W5UIF1</accession>
<feature type="transmembrane region" description="Helical" evidence="6">
    <location>
        <begin position="25"/>
        <end position="44"/>
    </location>
</feature>
<sequence>MENRYNNYGEVTETKVAFGTLIRKVYLWMTLALAMTGLTAAWVAQSGAIYHISQGWFFGAIGIELLLVIFLSTRIWKMSFATAGITFGLYSILNGVTMSFIFLVYEFNTIATTFFITAGTFGGMALLGYITKKDLSITGRMFYMALIGLIIAGIVNLFVTNNTFDWFVSIAGVLIFCGLTAWDSQRIKIMLQEMGDEENENTLKLALIGSLELYLDFINIFLYLLRLFKDY</sequence>
<keyword evidence="3 6" id="KW-0812">Transmembrane</keyword>
<evidence type="ECO:0000256" key="3">
    <source>
        <dbReference type="ARBA" id="ARBA00022692"/>
    </source>
</evidence>
<evidence type="ECO:0000256" key="2">
    <source>
        <dbReference type="ARBA" id="ARBA00010350"/>
    </source>
</evidence>
<dbReference type="EMBL" id="JACICA010000001">
    <property type="protein sequence ID" value="MBB3701968.1"/>
    <property type="molecule type" value="Genomic_DNA"/>
</dbReference>